<reference evidence="8 9" key="1">
    <citation type="submission" date="2017-06" db="EMBL/GenBank/DDBJ databases">
        <title>Azoarcus sp. TSNA42 complete genome sequence.</title>
        <authorList>
            <person name="Woo J.-H."/>
            <person name="Kim H.-S."/>
        </authorList>
    </citation>
    <scope>NUCLEOTIDE SEQUENCE [LARGE SCALE GENOMIC DNA]</scope>
    <source>
        <strain evidence="8 9">TSNA42</strain>
    </source>
</reference>
<evidence type="ECO:0000256" key="1">
    <source>
        <dbReference type="ARBA" id="ARBA00004651"/>
    </source>
</evidence>
<dbReference type="PANTHER" id="PTHR11384">
    <property type="entry name" value="ATP-BINDING CASSETTE, SUB-FAMILY D MEMBER"/>
    <property type="match status" value="1"/>
</dbReference>
<dbReference type="PROSITE" id="PS50929">
    <property type="entry name" value="ABC_TM1F"/>
    <property type="match status" value="1"/>
</dbReference>
<dbReference type="Pfam" id="PF06472">
    <property type="entry name" value="ABC_membrane_2"/>
    <property type="match status" value="1"/>
</dbReference>
<evidence type="ECO:0000313" key="9">
    <source>
        <dbReference type="Proteomes" id="UP000244902"/>
    </source>
</evidence>
<dbReference type="InterPro" id="IPR027417">
    <property type="entry name" value="P-loop_NTPase"/>
</dbReference>
<dbReference type="InterPro" id="IPR011527">
    <property type="entry name" value="ABC1_TM_dom"/>
</dbReference>
<evidence type="ECO:0000313" key="8">
    <source>
        <dbReference type="EMBL" id="AWI79303.1"/>
    </source>
</evidence>
<keyword evidence="2" id="KW-0813">Transport</keyword>
<dbReference type="GO" id="GO:0140359">
    <property type="term" value="F:ABC-type transporter activity"/>
    <property type="evidence" value="ECO:0007669"/>
    <property type="project" value="InterPro"/>
</dbReference>
<dbReference type="GO" id="GO:0005524">
    <property type="term" value="F:ATP binding"/>
    <property type="evidence" value="ECO:0007669"/>
    <property type="project" value="InterPro"/>
</dbReference>
<feature type="transmembrane region" description="Helical" evidence="6">
    <location>
        <begin position="84"/>
        <end position="105"/>
    </location>
</feature>
<dbReference type="OrthoDB" id="9810134at2"/>
<keyword evidence="3 6" id="KW-0812">Transmembrane</keyword>
<organism evidence="8 9">
    <name type="scientific">Parazoarcus communis</name>
    <dbReference type="NCBI Taxonomy" id="41977"/>
    <lineage>
        <taxon>Bacteria</taxon>
        <taxon>Pseudomonadati</taxon>
        <taxon>Pseudomonadota</taxon>
        <taxon>Betaproteobacteria</taxon>
        <taxon>Rhodocyclales</taxon>
        <taxon>Zoogloeaceae</taxon>
        <taxon>Parazoarcus</taxon>
    </lineage>
</organism>
<proteinExistence type="predicted"/>
<dbReference type="Proteomes" id="UP000244902">
    <property type="component" value="Chromosome"/>
</dbReference>
<dbReference type="SUPFAM" id="SSF90123">
    <property type="entry name" value="ABC transporter transmembrane region"/>
    <property type="match status" value="1"/>
</dbReference>
<dbReference type="AlphaFoldDB" id="A0A2U8H152"/>
<dbReference type="Gene3D" id="3.40.50.300">
    <property type="entry name" value="P-loop containing nucleotide triphosphate hydrolases"/>
    <property type="match status" value="1"/>
</dbReference>
<accession>A0A2U8H152</accession>
<evidence type="ECO:0000256" key="5">
    <source>
        <dbReference type="ARBA" id="ARBA00023136"/>
    </source>
</evidence>
<feature type="transmembrane region" description="Helical" evidence="6">
    <location>
        <begin position="166"/>
        <end position="187"/>
    </location>
</feature>
<evidence type="ECO:0000256" key="3">
    <source>
        <dbReference type="ARBA" id="ARBA00022692"/>
    </source>
</evidence>
<sequence>MTQMQADAASTSTPPAVRSDAAWQFARMARDYWSCDRKWTVRGAVLSLFVLTAAQVGLVIWVSYWHRELFDALEDRSLSEFLRLILTFVLIFALTMGVTALHMHVKRWVQLDWRRWMTSLLLDEWLSHANHYRLQFSSGEHDNPDGRIAEDIRIATEAAVGLAHSLLYSILILGSFIDILLSVSGSANLPGTEYSVPGYMVLMAFVYAGVGTAFGLLLGRPLIRTTNRLQSVEASLRFGLARAREHSEAIALMHGEPLERRSADRLFKDVGRGWDRQTFAYLGIISFSTGYGTLLPVFPILIAAPQYIAGAMSLGLLMQAAQAFQRLTSALSWPIDNLGELARCRASIDRIVSLHEEMLELEAQDRQKVTGKEKIELQQSVHAELDIRHLQLASPSGQVLLDDFNLHVRHGERILITGDPAVTISLFKAVAGLWPWGSGVISLPAGHNMMFIPQRPFLPEGSLRAVLSYPHDASHYTAPCLHRALECAGIAWLAPRLDDHDDWGRALPLRAQQRLGVARLFLQQPGWVFIEEATDAFDAKDEIATLELLHHELPSATLLNISLHNGLDHFYDRKLVLNRVRGGRVRPADAPGAAGTTPAAAAATLAPAARTNNKLLPEA</sequence>
<protein>
    <submittedName>
        <fullName evidence="8">ABC transporter</fullName>
    </submittedName>
</protein>
<gene>
    <name evidence="8" type="ORF">CEW87_07945</name>
</gene>
<keyword evidence="4 6" id="KW-1133">Transmembrane helix</keyword>
<feature type="domain" description="ABC transmembrane type-1" evidence="7">
    <location>
        <begin position="43"/>
        <end position="343"/>
    </location>
</feature>
<dbReference type="SUPFAM" id="SSF52540">
    <property type="entry name" value="P-loop containing nucleoside triphosphate hydrolases"/>
    <property type="match status" value="1"/>
</dbReference>
<dbReference type="EMBL" id="CP022188">
    <property type="protein sequence ID" value="AWI79303.1"/>
    <property type="molecule type" value="Genomic_DNA"/>
</dbReference>
<dbReference type="InterPro" id="IPR050835">
    <property type="entry name" value="ABC_transporter_sub-D"/>
</dbReference>
<feature type="transmembrane region" description="Helical" evidence="6">
    <location>
        <begin position="44"/>
        <end position="64"/>
    </location>
</feature>
<dbReference type="InterPro" id="IPR036640">
    <property type="entry name" value="ABC1_TM_sf"/>
</dbReference>
<evidence type="ECO:0000256" key="4">
    <source>
        <dbReference type="ARBA" id="ARBA00022989"/>
    </source>
</evidence>
<feature type="transmembrane region" description="Helical" evidence="6">
    <location>
        <begin position="278"/>
        <end position="301"/>
    </location>
</feature>
<keyword evidence="5 6" id="KW-0472">Membrane</keyword>
<evidence type="ECO:0000256" key="6">
    <source>
        <dbReference type="SAM" id="Phobius"/>
    </source>
</evidence>
<evidence type="ECO:0000259" key="7">
    <source>
        <dbReference type="PROSITE" id="PS50929"/>
    </source>
</evidence>
<evidence type="ECO:0000256" key="2">
    <source>
        <dbReference type="ARBA" id="ARBA00022448"/>
    </source>
</evidence>
<dbReference type="GO" id="GO:0005886">
    <property type="term" value="C:plasma membrane"/>
    <property type="evidence" value="ECO:0007669"/>
    <property type="project" value="UniProtKB-SubCell"/>
</dbReference>
<feature type="transmembrane region" description="Helical" evidence="6">
    <location>
        <begin position="199"/>
        <end position="219"/>
    </location>
</feature>
<comment type="subcellular location">
    <subcellularLocation>
        <location evidence="1">Cell membrane</location>
        <topology evidence="1">Multi-pass membrane protein</topology>
    </subcellularLocation>
</comment>
<dbReference type="PANTHER" id="PTHR11384:SF59">
    <property type="entry name" value="LYSOSOMAL COBALAMIN TRANSPORTER ABCD4"/>
    <property type="match status" value="1"/>
</dbReference>
<name>A0A2U8H152_9RHOO</name>
<dbReference type="Gene3D" id="1.20.1560.10">
    <property type="entry name" value="ABC transporter type 1, transmembrane domain"/>
    <property type="match status" value="1"/>
</dbReference>